<dbReference type="Gene3D" id="3.10.450.50">
    <property type="match status" value="2"/>
</dbReference>
<gene>
    <name evidence="2" type="ORF">ACFSCY_25995</name>
</gene>
<dbReference type="RefSeq" id="WP_343984573.1">
    <property type="nucleotide sequence ID" value="NZ_BAAAJG010000025.1"/>
</dbReference>
<dbReference type="EMBL" id="JBHUCP010000022">
    <property type="protein sequence ID" value="MFD1532881.1"/>
    <property type="molecule type" value="Genomic_DNA"/>
</dbReference>
<name>A0ABW4FQV4_9PSEU</name>
<evidence type="ECO:0000313" key="3">
    <source>
        <dbReference type="Proteomes" id="UP001597145"/>
    </source>
</evidence>
<dbReference type="InterPro" id="IPR011944">
    <property type="entry name" value="Steroid_delta5-4_isomerase"/>
</dbReference>
<dbReference type="InterPro" id="IPR032710">
    <property type="entry name" value="NTF2-like_dom_sf"/>
</dbReference>
<dbReference type="Pfam" id="PF13474">
    <property type="entry name" value="SnoaL_3"/>
    <property type="match status" value="2"/>
</dbReference>
<evidence type="ECO:0000313" key="2">
    <source>
        <dbReference type="EMBL" id="MFD1532881.1"/>
    </source>
</evidence>
<organism evidence="2 3">
    <name type="scientific">Pseudonocardia aurantiaca</name>
    <dbReference type="NCBI Taxonomy" id="75290"/>
    <lineage>
        <taxon>Bacteria</taxon>
        <taxon>Bacillati</taxon>
        <taxon>Actinomycetota</taxon>
        <taxon>Actinomycetes</taxon>
        <taxon>Pseudonocardiales</taxon>
        <taxon>Pseudonocardiaceae</taxon>
        <taxon>Pseudonocardia</taxon>
    </lineage>
</organism>
<dbReference type="Proteomes" id="UP001597145">
    <property type="component" value="Unassembled WGS sequence"/>
</dbReference>
<feature type="domain" description="SnoaL-like" evidence="1">
    <location>
        <begin position="8"/>
        <end position="130"/>
    </location>
</feature>
<feature type="domain" description="SnoaL-like" evidence="1">
    <location>
        <begin position="144"/>
        <end position="265"/>
    </location>
</feature>
<comment type="caution">
    <text evidence="2">The sequence shown here is derived from an EMBL/GenBank/DDBJ whole genome shotgun (WGS) entry which is preliminary data.</text>
</comment>
<dbReference type="InterPro" id="IPR037401">
    <property type="entry name" value="SnoaL-like"/>
</dbReference>
<evidence type="ECO:0000259" key="1">
    <source>
        <dbReference type="Pfam" id="PF13474"/>
    </source>
</evidence>
<reference evidence="3" key="1">
    <citation type="journal article" date="2019" name="Int. J. Syst. Evol. Microbiol.">
        <title>The Global Catalogue of Microorganisms (GCM) 10K type strain sequencing project: providing services to taxonomists for standard genome sequencing and annotation.</title>
        <authorList>
            <consortium name="The Broad Institute Genomics Platform"/>
            <consortium name="The Broad Institute Genome Sequencing Center for Infectious Disease"/>
            <person name="Wu L."/>
            <person name="Ma J."/>
        </authorList>
    </citation>
    <scope>NUCLEOTIDE SEQUENCE [LARGE SCALE GENOMIC DNA]</scope>
    <source>
        <strain evidence="3">JCM 12165</strain>
    </source>
</reference>
<protein>
    <submittedName>
        <fullName evidence="2">YybH family protein</fullName>
    </submittedName>
</protein>
<sequence>MSDDGDLIRTMIERWAEAVHEGDLDGVLADRAADIVMFDVPPPHQGVRGIDEYTKTWPGFLEWQTNGAVFEIESLEVFAGDAVAFAHALLRCGTPDELARNPESRLRLTLGLRKEDGRWVVAHEHHSFADTSGDQDAGAEERAVRAVHAHWSDRTAAGDLDGLMESVSPDVVSYEHAGPLQYVGRDEVREVCRRGLAASSGPVSMATPDLTVHVGDDLAVSWGLDHVRAEGLDGVPVDSWSRATRVFAKSDGAWMLIHQHLSFPAVDGG</sequence>
<dbReference type="SUPFAM" id="SSF54427">
    <property type="entry name" value="NTF2-like"/>
    <property type="match status" value="2"/>
</dbReference>
<keyword evidence="3" id="KW-1185">Reference proteome</keyword>
<proteinExistence type="predicted"/>
<dbReference type="NCBIfam" id="TIGR02246">
    <property type="entry name" value="SgcJ/EcaC family oxidoreductase"/>
    <property type="match status" value="1"/>
</dbReference>
<accession>A0ABW4FQV4</accession>